<keyword evidence="5 8" id="KW-1133">Transmembrane helix</keyword>
<keyword evidence="3" id="KW-1003">Cell membrane</keyword>
<evidence type="ECO:0000256" key="7">
    <source>
        <dbReference type="SAM" id="MobiDB-lite"/>
    </source>
</evidence>
<protein>
    <submittedName>
        <fullName evidence="10">Capsular polysaccharide biosynthesis protein</fullName>
    </submittedName>
</protein>
<evidence type="ECO:0000256" key="1">
    <source>
        <dbReference type="ARBA" id="ARBA00004651"/>
    </source>
</evidence>
<evidence type="ECO:0000256" key="8">
    <source>
        <dbReference type="SAM" id="Phobius"/>
    </source>
</evidence>
<evidence type="ECO:0000259" key="9">
    <source>
        <dbReference type="Pfam" id="PF02706"/>
    </source>
</evidence>
<comment type="caution">
    <text evidence="10">The sequence shown here is derived from an EMBL/GenBank/DDBJ whole genome shotgun (WGS) entry which is preliminary data.</text>
</comment>
<reference evidence="10 11" key="1">
    <citation type="submission" date="2023-04" db="EMBL/GenBank/DDBJ databases">
        <title>Forest soil microbial communities from Buena Vista Peninsula, Colon Province, Panama.</title>
        <authorList>
            <person name="Bouskill N."/>
        </authorList>
    </citation>
    <scope>NUCLEOTIDE SEQUENCE [LARGE SCALE GENOMIC DNA]</scope>
    <source>
        <strain evidence="10 11">AC80</strain>
    </source>
</reference>
<proteinExistence type="inferred from homology"/>
<dbReference type="Proteomes" id="UP001160130">
    <property type="component" value="Unassembled WGS sequence"/>
</dbReference>
<dbReference type="PANTHER" id="PTHR32309">
    <property type="entry name" value="TYROSINE-PROTEIN KINASE"/>
    <property type="match status" value="1"/>
</dbReference>
<keyword evidence="4 8" id="KW-0812">Transmembrane</keyword>
<evidence type="ECO:0000256" key="3">
    <source>
        <dbReference type="ARBA" id="ARBA00022475"/>
    </source>
</evidence>
<organism evidence="10 11">
    <name type="scientific">Mycolicibacterium frederiksbergense</name>
    <dbReference type="NCBI Taxonomy" id="117567"/>
    <lineage>
        <taxon>Bacteria</taxon>
        <taxon>Bacillati</taxon>
        <taxon>Actinomycetota</taxon>
        <taxon>Actinomycetes</taxon>
        <taxon>Mycobacteriales</taxon>
        <taxon>Mycobacteriaceae</taxon>
        <taxon>Mycolicibacterium</taxon>
    </lineage>
</organism>
<evidence type="ECO:0000313" key="11">
    <source>
        <dbReference type="Proteomes" id="UP001160130"/>
    </source>
</evidence>
<gene>
    <name evidence="10" type="ORF">M2272_002859</name>
</gene>
<evidence type="ECO:0000313" key="10">
    <source>
        <dbReference type="EMBL" id="MDH6196216.1"/>
    </source>
</evidence>
<evidence type="ECO:0000256" key="6">
    <source>
        <dbReference type="ARBA" id="ARBA00023136"/>
    </source>
</evidence>
<evidence type="ECO:0000256" key="4">
    <source>
        <dbReference type="ARBA" id="ARBA00022692"/>
    </source>
</evidence>
<dbReference type="RefSeq" id="WP_280832849.1">
    <property type="nucleotide sequence ID" value="NZ_JARXVE010000004.1"/>
</dbReference>
<dbReference type="Pfam" id="PF02706">
    <property type="entry name" value="Wzz"/>
    <property type="match status" value="1"/>
</dbReference>
<feature type="transmembrane region" description="Helical" evidence="8">
    <location>
        <begin position="18"/>
        <end position="36"/>
    </location>
</feature>
<dbReference type="EMBL" id="JARXVE010000004">
    <property type="protein sequence ID" value="MDH6196216.1"/>
    <property type="molecule type" value="Genomic_DNA"/>
</dbReference>
<dbReference type="PANTHER" id="PTHR32309:SF13">
    <property type="entry name" value="FERRIC ENTEROBACTIN TRANSPORT PROTEIN FEPE"/>
    <property type="match status" value="1"/>
</dbReference>
<sequence length="222" mass="22845">MNAALAAYFRVLRDRWRWLVWGALLAIGATTVLLILRPPMYHSDATVFVRTPGDVSREADGGDSYAQGRAVTYAALAGSKDVATRVITDLGLDEQPAALSGRIKATHPPGTALIDISVSAPSAAEAQRTATAFLSEYAAMVHTLESVPGSLVPRAELVIVDPPGQPTRLIAWGAPVPAVLLGAALIGLVSGATAAVVRSALDKSAPQSGGEPTTASDLSGAL</sequence>
<evidence type="ECO:0000256" key="5">
    <source>
        <dbReference type="ARBA" id="ARBA00022989"/>
    </source>
</evidence>
<comment type="similarity">
    <text evidence="2">Belongs to the CpsC/CapA family.</text>
</comment>
<feature type="compositionally biased region" description="Polar residues" evidence="7">
    <location>
        <begin position="205"/>
        <end position="222"/>
    </location>
</feature>
<keyword evidence="6 8" id="KW-0472">Membrane</keyword>
<name>A0ABT6L0V5_9MYCO</name>
<keyword evidence="11" id="KW-1185">Reference proteome</keyword>
<feature type="transmembrane region" description="Helical" evidence="8">
    <location>
        <begin position="178"/>
        <end position="197"/>
    </location>
</feature>
<feature type="region of interest" description="Disordered" evidence="7">
    <location>
        <begin position="202"/>
        <end position="222"/>
    </location>
</feature>
<dbReference type="InterPro" id="IPR050445">
    <property type="entry name" value="Bact_polysacc_biosynth/exp"/>
</dbReference>
<feature type="domain" description="Polysaccharide chain length determinant N-terminal" evidence="9">
    <location>
        <begin position="5"/>
        <end position="90"/>
    </location>
</feature>
<evidence type="ECO:0000256" key="2">
    <source>
        <dbReference type="ARBA" id="ARBA00006683"/>
    </source>
</evidence>
<accession>A0ABT6L0V5</accession>
<dbReference type="InterPro" id="IPR003856">
    <property type="entry name" value="LPS_length_determ_N"/>
</dbReference>
<comment type="subcellular location">
    <subcellularLocation>
        <location evidence="1">Cell membrane</location>
        <topology evidence="1">Multi-pass membrane protein</topology>
    </subcellularLocation>
</comment>